<organism evidence="2 3">
    <name type="scientific">Brachionus plicatilis</name>
    <name type="common">Marine rotifer</name>
    <name type="synonym">Brachionus muelleri</name>
    <dbReference type="NCBI Taxonomy" id="10195"/>
    <lineage>
        <taxon>Eukaryota</taxon>
        <taxon>Metazoa</taxon>
        <taxon>Spiralia</taxon>
        <taxon>Gnathifera</taxon>
        <taxon>Rotifera</taxon>
        <taxon>Eurotatoria</taxon>
        <taxon>Monogononta</taxon>
        <taxon>Pseudotrocha</taxon>
        <taxon>Ploima</taxon>
        <taxon>Brachionidae</taxon>
        <taxon>Brachionus</taxon>
    </lineage>
</organism>
<evidence type="ECO:0000256" key="1">
    <source>
        <dbReference type="SAM" id="Coils"/>
    </source>
</evidence>
<reference evidence="2 3" key="1">
    <citation type="journal article" date="2018" name="Sci. Rep.">
        <title>Genomic signatures of local adaptation to the degree of environmental predictability in rotifers.</title>
        <authorList>
            <person name="Franch-Gras L."/>
            <person name="Hahn C."/>
            <person name="Garcia-Roger E.M."/>
            <person name="Carmona M.J."/>
            <person name="Serra M."/>
            <person name="Gomez A."/>
        </authorList>
    </citation>
    <scope>NUCLEOTIDE SEQUENCE [LARGE SCALE GENOMIC DNA]</scope>
    <source>
        <strain evidence="2">HYR1</strain>
    </source>
</reference>
<gene>
    <name evidence="2" type="ORF">BpHYR1_029214</name>
</gene>
<feature type="coiled-coil region" evidence="1">
    <location>
        <begin position="95"/>
        <end position="136"/>
    </location>
</feature>
<protein>
    <submittedName>
        <fullName evidence="2">Uncharacterized protein</fullName>
    </submittedName>
</protein>
<keyword evidence="1" id="KW-0175">Coiled coil</keyword>
<keyword evidence="3" id="KW-1185">Reference proteome</keyword>
<evidence type="ECO:0000313" key="3">
    <source>
        <dbReference type="Proteomes" id="UP000276133"/>
    </source>
</evidence>
<dbReference type="EMBL" id="REGN01002080">
    <property type="protein sequence ID" value="RNA30514.1"/>
    <property type="molecule type" value="Genomic_DNA"/>
</dbReference>
<dbReference type="Proteomes" id="UP000276133">
    <property type="component" value="Unassembled WGS sequence"/>
</dbReference>
<comment type="caution">
    <text evidence="2">The sequence shown here is derived from an EMBL/GenBank/DDBJ whole genome shotgun (WGS) entry which is preliminary data.</text>
</comment>
<name>A0A3M7S3Y2_BRAPC</name>
<feature type="coiled-coil region" evidence="1">
    <location>
        <begin position="194"/>
        <end position="259"/>
    </location>
</feature>
<accession>A0A3M7S3Y2</accession>
<feature type="coiled-coil region" evidence="1">
    <location>
        <begin position="18"/>
        <end position="59"/>
    </location>
</feature>
<evidence type="ECO:0000313" key="2">
    <source>
        <dbReference type="EMBL" id="RNA30514.1"/>
    </source>
</evidence>
<sequence>MSIKEKCLENLENIPIFYEKLMNDKLNFEKEIKQRKKQLEELGIDLEISNEQLKKISNEQNLFKAKIDSLNSTLLSQNFLKQDLFEKVCKITNENLNLETRLDSKTKVLEQKKEKIEKLKEKFQKHEEKLNRYFSDVLRSDEQMSNIDQVIEILEMKKKTLETDAKNFKFSNHQEVKDLVEEIKEKNSILHCLISDYESEINEKRIKNELMKKKIEEKKVQRHVFASKKNVLKEEINKRNEILNKKKELVHKIKVLEENLKHL</sequence>
<proteinExistence type="predicted"/>
<dbReference type="AlphaFoldDB" id="A0A3M7S3Y2"/>